<keyword evidence="9" id="KW-0732">Signal</keyword>
<comment type="caution">
    <text evidence="8">Lacks conserved residue(s) required for the propagation of feature annotation.</text>
</comment>
<evidence type="ECO:0000256" key="6">
    <source>
        <dbReference type="ARBA" id="ARBA00023157"/>
    </source>
</evidence>
<dbReference type="GO" id="GO:0046872">
    <property type="term" value="F:metal ion binding"/>
    <property type="evidence" value="ECO:0007669"/>
    <property type="project" value="UniProtKB-KW"/>
</dbReference>
<dbReference type="InterPro" id="IPR041645">
    <property type="entry name" value="ADAMTS_CR_2"/>
</dbReference>
<protein>
    <recommendedName>
        <fullName evidence="10">Peptidase M12B domain-containing protein</fullName>
    </recommendedName>
</protein>
<organism evidence="11 12">
    <name type="scientific">Ridgeia piscesae</name>
    <name type="common">Tubeworm</name>
    <dbReference type="NCBI Taxonomy" id="27915"/>
    <lineage>
        <taxon>Eukaryota</taxon>
        <taxon>Metazoa</taxon>
        <taxon>Spiralia</taxon>
        <taxon>Lophotrochozoa</taxon>
        <taxon>Annelida</taxon>
        <taxon>Polychaeta</taxon>
        <taxon>Sedentaria</taxon>
        <taxon>Canalipalpata</taxon>
        <taxon>Sabellida</taxon>
        <taxon>Siboglinidae</taxon>
        <taxon>Ridgeia</taxon>
    </lineage>
</organism>
<dbReference type="PANTHER" id="PTHR11905:SF159">
    <property type="entry name" value="ADAM METALLOPROTEASE"/>
    <property type="match status" value="1"/>
</dbReference>
<feature type="active site" evidence="8">
    <location>
        <position position="383"/>
    </location>
</feature>
<sequence length="621" mass="69089">MYRLLLLVVTLAVVVESSPARRAEHDDYVVVREIHDHVTKRSDVALPDMLRVEFQRDGKTVRLDLERNKRVNVNVPVTFAGSDKRELVPDLNDVGVYQDVKRGAAISIRATRDIGHHTRKLEGSFGLDNRRYMITPVRDSLAHMMGRLLRRNMVNRPEGVLHHVTRIEEDHGKTKYSLNHADFDGQTRSLHVQVNGRKLNLKVKQMDKRQNADKIASYHVEIVFVLDHTIWEYWMKKHGDKRREALLSIKYFYSNIMNGIDLAYKTIDSVANGIMITPWLKEYYIAKKTRQSPWTVNSISSKGATYRATAIDGDKVISEMQKWVVEGGRYWGNPDHAMLWTKYNLFGDSTVGYAPISTICKYGGGVSVNEDRGFHSWATAAHELGHNLGSYHDGGGQNNCLPSANIMSSVGGTAGADNIGDRFHFSSCSIKYFKDLLSGKTDGYPRVCLTNQVCSHGAPLEGLDNLPGVDFSNKAQCRLKYGASSYYCGWDSDLINVCHIMYCYVPLADGCYGGSPGAADGTTCAPNKRCRQGLCVSKTTNPDPANKVGDSKSCKGSGLPTTVPSGCIDYNVKLTINGVVRNCTGMSLHFPQLCFTWNVAPTYCCAACHKAGLVTPRQHCE</sequence>
<dbReference type="EMBL" id="JAODUO010000789">
    <property type="protein sequence ID" value="KAK2174604.1"/>
    <property type="molecule type" value="Genomic_DNA"/>
</dbReference>
<dbReference type="InterPro" id="IPR024079">
    <property type="entry name" value="MetalloPept_cat_dom_sf"/>
</dbReference>
<reference evidence="11" key="1">
    <citation type="journal article" date="2023" name="Mol. Biol. Evol.">
        <title>Third-Generation Sequencing Reveals the Adaptive Role of the Epigenome in Three Deep-Sea Polychaetes.</title>
        <authorList>
            <person name="Perez M."/>
            <person name="Aroh O."/>
            <person name="Sun Y."/>
            <person name="Lan Y."/>
            <person name="Juniper S.K."/>
            <person name="Young C.R."/>
            <person name="Angers B."/>
            <person name="Qian P.Y."/>
        </authorList>
    </citation>
    <scope>NUCLEOTIDE SEQUENCE</scope>
    <source>
        <strain evidence="11">R07B-5</strain>
    </source>
</reference>
<dbReference type="Pfam" id="PF13688">
    <property type="entry name" value="Reprolysin_5"/>
    <property type="match status" value="1"/>
</dbReference>
<keyword evidence="2 8" id="KW-0479">Metal-binding</keyword>
<feature type="binding site" evidence="8">
    <location>
        <position position="392"/>
    </location>
    <ligand>
        <name>Zn(2+)</name>
        <dbReference type="ChEBI" id="CHEBI:29105"/>
        <note>catalytic</note>
    </ligand>
</feature>
<feature type="domain" description="Peptidase M12B" evidence="10">
    <location>
        <begin position="218"/>
        <end position="438"/>
    </location>
</feature>
<dbReference type="PROSITE" id="PS50215">
    <property type="entry name" value="ADAM_MEPRO"/>
    <property type="match status" value="1"/>
</dbReference>
<dbReference type="GO" id="GO:0006509">
    <property type="term" value="P:membrane protein ectodomain proteolysis"/>
    <property type="evidence" value="ECO:0007669"/>
    <property type="project" value="TreeGrafter"/>
</dbReference>
<feature type="binding site" evidence="8">
    <location>
        <position position="386"/>
    </location>
    <ligand>
        <name>Zn(2+)</name>
        <dbReference type="ChEBI" id="CHEBI:29105"/>
        <note>catalytic</note>
    </ligand>
</feature>
<comment type="caution">
    <text evidence="11">The sequence shown here is derived from an EMBL/GenBank/DDBJ whole genome shotgun (WGS) entry which is preliminary data.</text>
</comment>
<evidence type="ECO:0000256" key="8">
    <source>
        <dbReference type="PROSITE-ProRule" id="PRU00276"/>
    </source>
</evidence>
<keyword evidence="4 8" id="KW-0862">Zinc</keyword>
<evidence type="ECO:0000256" key="3">
    <source>
        <dbReference type="ARBA" id="ARBA00022801"/>
    </source>
</evidence>
<evidence type="ECO:0000256" key="1">
    <source>
        <dbReference type="ARBA" id="ARBA00022670"/>
    </source>
</evidence>
<keyword evidence="6" id="KW-1015">Disulfide bond</keyword>
<feature type="binding site" evidence="8">
    <location>
        <position position="382"/>
    </location>
    <ligand>
        <name>Zn(2+)</name>
        <dbReference type="ChEBI" id="CHEBI:29105"/>
        <note>catalytic</note>
    </ligand>
</feature>
<feature type="chain" id="PRO_5042261465" description="Peptidase M12B domain-containing protein" evidence="9">
    <location>
        <begin position="18"/>
        <end position="621"/>
    </location>
</feature>
<keyword evidence="1" id="KW-0645">Protease</keyword>
<dbReference type="Gene3D" id="3.40.1620.60">
    <property type="match status" value="1"/>
</dbReference>
<keyword evidence="5" id="KW-0482">Metalloprotease</keyword>
<dbReference type="SUPFAM" id="SSF55486">
    <property type="entry name" value="Metalloproteases ('zincins'), catalytic domain"/>
    <property type="match status" value="1"/>
</dbReference>
<keyword evidence="3" id="KW-0378">Hydrolase</keyword>
<dbReference type="AlphaFoldDB" id="A0AAD9KN19"/>
<dbReference type="PANTHER" id="PTHR11905">
    <property type="entry name" value="ADAM A DISINTEGRIN AND METALLOPROTEASE DOMAIN"/>
    <property type="match status" value="1"/>
</dbReference>
<feature type="signal peptide" evidence="9">
    <location>
        <begin position="1"/>
        <end position="17"/>
    </location>
</feature>
<dbReference type="GO" id="GO:0004222">
    <property type="term" value="F:metalloendopeptidase activity"/>
    <property type="evidence" value="ECO:0007669"/>
    <property type="project" value="InterPro"/>
</dbReference>
<evidence type="ECO:0000313" key="12">
    <source>
        <dbReference type="Proteomes" id="UP001209878"/>
    </source>
</evidence>
<accession>A0AAD9KN19</accession>
<proteinExistence type="predicted"/>
<keyword evidence="7" id="KW-0325">Glycoprotein</keyword>
<keyword evidence="12" id="KW-1185">Reference proteome</keyword>
<evidence type="ECO:0000256" key="2">
    <source>
        <dbReference type="ARBA" id="ARBA00022723"/>
    </source>
</evidence>
<evidence type="ECO:0000259" key="10">
    <source>
        <dbReference type="PROSITE" id="PS50215"/>
    </source>
</evidence>
<dbReference type="Proteomes" id="UP001209878">
    <property type="component" value="Unassembled WGS sequence"/>
</dbReference>
<evidence type="ECO:0000256" key="4">
    <source>
        <dbReference type="ARBA" id="ARBA00022833"/>
    </source>
</evidence>
<dbReference type="InterPro" id="IPR001590">
    <property type="entry name" value="Peptidase_M12B"/>
</dbReference>
<gene>
    <name evidence="11" type="ORF">NP493_788g01007</name>
</gene>
<evidence type="ECO:0000256" key="9">
    <source>
        <dbReference type="SAM" id="SignalP"/>
    </source>
</evidence>
<dbReference type="Pfam" id="PF17771">
    <property type="entry name" value="ADAMTS_CR_2"/>
    <property type="match status" value="1"/>
</dbReference>
<dbReference type="Gene3D" id="3.40.390.10">
    <property type="entry name" value="Collagenase (Catalytic Domain)"/>
    <property type="match status" value="1"/>
</dbReference>
<name>A0AAD9KN19_RIDPI</name>
<evidence type="ECO:0000313" key="11">
    <source>
        <dbReference type="EMBL" id="KAK2174604.1"/>
    </source>
</evidence>
<evidence type="ECO:0000256" key="7">
    <source>
        <dbReference type="ARBA" id="ARBA00023180"/>
    </source>
</evidence>
<evidence type="ECO:0000256" key="5">
    <source>
        <dbReference type="ARBA" id="ARBA00023049"/>
    </source>
</evidence>